<protein>
    <submittedName>
        <fullName evidence="2">Unannotated protein</fullName>
    </submittedName>
</protein>
<name>A0A6J7I812_9ZZZZ</name>
<sequence>MPAGPGPTGAGPADAGPAAAVPAGDRPTGEAPPAVGARDAPGARATPVPRSPPGLPPASPPRPPPEAYAPRAYGLPVHVAPGDPSPDGRSAPGAASSTAVGVRGRGRADVVGVRGGSSSSPRSRSPTNVARASGPSATLKSRTDAAVTPVIRTAPMSQP</sequence>
<evidence type="ECO:0000256" key="1">
    <source>
        <dbReference type="SAM" id="MobiDB-lite"/>
    </source>
</evidence>
<reference evidence="2" key="1">
    <citation type="submission" date="2020-05" db="EMBL/GenBank/DDBJ databases">
        <authorList>
            <person name="Chiriac C."/>
            <person name="Salcher M."/>
            <person name="Ghai R."/>
            <person name="Kavagutti S V."/>
        </authorList>
    </citation>
    <scope>NUCLEOTIDE SEQUENCE</scope>
</reference>
<evidence type="ECO:0000313" key="2">
    <source>
        <dbReference type="EMBL" id="CAB4926627.1"/>
    </source>
</evidence>
<accession>A0A6J7I812</accession>
<feature type="compositionally biased region" description="Low complexity" evidence="1">
    <location>
        <begin position="109"/>
        <end position="129"/>
    </location>
</feature>
<dbReference type="AlphaFoldDB" id="A0A6J7I812"/>
<proteinExistence type="predicted"/>
<feature type="compositionally biased region" description="Pro residues" evidence="1">
    <location>
        <begin position="49"/>
        <end position="67"/>
    </location>
</feature>
<feature type="region of interest" description="Disordered" evidence="1">
    <location>
        <begin position="1"/>
        <end position="159"/>
    </location>
</feature>
<organism evidence="2">
    <name type="scientific">freshwater metagenome</name>
    <dbReference type="NCBI Taxonomy" id="449393"/>
    <lineage>
        <taxon>unclassified sequences</taxon>
        <taxon>metagenomes</taxon>
        <taxon>ecological metagenomes</taxon>
    </lineage>
</organism>
<feature type="compositionally biased region" description="Low complexity" evidence="1">
    <location>
        <begin position="10"/>
        <end position="24"/>
    </location>
</feature>
<dbReference type="EMBL" id="CAFBMK010000136">
    <property type="protein sequence ID" value="CAB4926627.1"/>
    <property type="molecule type" value="Genomic_DNA"/>
</dbReference>
<gene>
    <name evidence="2" type="ORF">UFOPK3564_02140</name>
</gene>